<proteinExistence type="predicted"/>
<dbReference type="Gene3D" id="1.10.357.10">
    <property type="entry name" value="Tetracycline Repressor, domain 2"/>
    <property type="match status" value="1"/>
</dbReference>
<dbReference type="OrthoDB" id="3173376at2"/>
<reference evidence="2" key="1">
    <citation type="submission" date="2016-10" db="EMBL/GenBank/DDBJ databases">
        <authorList>
            <person name="Varghese N."/>
            <person name="Submissions S."/>
        </authorList>
    </citation>
    <scope>NUCLEOTIDE SEQUENCE [LARGE SCALE GENOMIC DNA]</scope>
    <source>
        <strain evidence="2">DSM 46136</strain>
    </source>
</reference>
<dbReference type="AlphaFoldDB" id="A0A1I7D8L7"/>
<dbReference type="Proteomes" id="UP000199546">
    <property type="component" value="Unassembled WGS sequence"/>
</dbReference>
<keyword evidence="2" id="KW-1185">Reference proteome</keyword>
<sequence length="102" mass="10634">MQWAGDGLSVPGGGDPLQRRCQRRLLCRTPWQTLAAAGGTPAPTTPAPTTPWTDVAVWAACHGMASLLLDSPLRALPEDDRHAAVSWLLEVLLAGLGVAAVG</sequence>
<dbReference type="EMBL" id="FPBA01000039">
    <property type="protein sequence ID" value="SFU08029.1"/>
    <property type="molecule type" value="Genomic_DNA"/>
</dbReference>
<name>A0A1I7D8L7_9ACTN</name>
<dbReference type="InterPro" id="IPR036271">
    <property type="entry name" value="Tet_transcr_reg_TetR-rel_C_sf"/>
</dbReference>
<organism evidence="1 2">
    <name type="scientific">Geodermatophilus amargosae</name>
    <dbReference type="NCBI Taxonomy" id="1296565"/>
    <lineage>
        <taxon>Bacteria</taxon>
        <taxon>Bacillati</taxon>
        <taxon>Actinomycetota</taxon>
        <taxon>Actinomycetes</taxon>
        <taxon>Geodermatophilales</taxon>
        <taxon>Geodermatophilaceae</taxon>
        <taxon>Geodermatophilus</taxon>
    </lineage>
</organism>
<evidence type="ECO:0000313" key="2">
    <source>
        <dbReference type="Proteomes" id="UP000199546"/>
    </source>
</evidence>
<accession>A0A1I7D8L7</accession>
<protein>
    <submittedName>
        <fullName evidence="1">Uncharacterized protein</fullName>
    </submittedName>
</protein>
<gene>
    <name evidence="1" type="ORF">SAMN05660657_05472</name>
</gene>
<evidence type="ECO:0000313" key="1">
    <source>
        <dbReference type="EMBL" id="SFU08029.1"/>
    </source>
</evidence>
<dbReference type="SUPFAM" id="SSF48498">
    <property type="entry name" value="Tetracyclin repressor-like, C-terminal domain"/>
    <property type="match status" value="1"/>
</dbReference>
<dbReference type="RefSeq" id="WP_093584825.1">
    <property type="nucleotide sequence ID" value="NZ_FPBA01000039.1"/>
</dbReference>